<feature type="domain" description="OmpA-like" evidence="11">
    <location>
        <begin position="135"/>
        <end position="250"/>
    </location>
</feature>
<dbReference type="InterPro" id="IPR014169">
    <property type="entry name" value="Pal_lipo_C"/>
</dbReference>
<accession>A0A4Z0F9P8</accession>
<evidence type="ECO:0000256" key="9">
    <source>
        <dbReference type="HAMAP-Rule" id="MF_02204"/>
    </source>
</evidence>
<sequence>MPASTVAMGFCRRFPSTARCASVWRAAGISARRRGRLSGRAETVVKSTSMMFWSERVMGRFPKWIVVGMAVLALAGCAGSAKKSSKGAVAGDEWAAAAGGAETSPLGEGGGLRGDEWGSVQGVNAGNSGYGSPNDPRAANLQSQVIYFEYDSSVVAPAYLDVVRAHGEYLKNNPATRANLEGHTDERGSREYNIALGQRRSDAVMNLLIAQGVQPSQLSSVSFGEEKPAVYGSGEDAWSKNRRVEIRYAQ</sequence>
<dbReference type="InterPro" id="IPR050330">
    <property type="entry name" value="Bact_OuterMem_StrucFunc"/>
</dbReference>
<comment type="subunit">
    <text evidence="9">The Tol-Pal system is composed of five core proteins: the inner membrane proteins TolA, TolQ and TolR, the periplasmic protein TolB and the outer membrane protein Pal. They form a network linking the inner and outer membranes and the peptidoglycan layer.</text>
</comment>
<dbReference type="GO" id="GO:0009279">
    <property type="term" value="C:cell outer membrane"/>
    <property type="evidence" value="ECO:0007669"/>
    <property type="project" value="UniProtKB-SubCell"/>
</dbReference>
<evidence type="ECO:0000256" key="2">
    <source>
        <dbReference type="ARBA" id="ARBA00022618"/>
    </source>
</evidence>
<dbReference type="PRINTS" id="PR01021">
    <property type="entry name" value="OMPADOMAIN"/>
</dbReference>
<dbReference type="AlphaFoldDB" id="A0A4Z0F9P8"/>
<dbReference type="OrthoDB" id="9809164at2"/>
<keyword evidence="3" id="KW-0732">Signal</keyword>
<dbReference type="SUPFAM" id="SSF103088">
    <property type="entry name" value="OmpA-like"/>
    <property type="match status" value="1"/>
</dbReference>
<name>A0A4Z0F9P8_9GAMM</name>
<keyword evidence="4 10" id="KW-0472">Membrane</keyword>
<evidence type="ECO:0000259" key="11">
    <source>
        <dbReference type="PROSITE" id="PS51123"/>
    </source>
</evidence>
<reference evidence="12 13" key="1">
    <citation type="journal article" date="2019" name="ISME J.">
        <title>Candidatus Macondimonas diazotrophica, a novel gammaproteobacterial genus dominating crude-oil-contaminated coastal sediments.</title>
        <authorList>
            <person name="Karthikeyan S."/>
            <person name="Konstantinidis K."/>
        </authorList>
    </citation>
    <scope>NUCLEOTIDE SEQUENCE [LARGE SCALE GENOMIC DNA]</scope>
    <source>
        <strain evidence="12 13">KTK01</strain>
    </source>
</reference>
<dbReference type="InterPro" id="IPR006665">
    <property type="entry name" value="OmpA-like"/>
</dbReference>
<dbReference type="InterPro" id="IPR006664">
    <property type="entry name" value="OMP_bac"/>
</dbReference>
<evidence type="ECO:0000256" key="4">
    <source>
        <dbReference type="ARBA" id="ARBA00023136"/>
    </source>
</evidence>
<dbReference type="EMBL" id="SRIO01000010">
    <property type="protein sequence ID" value="TFZ82325.1"/>
    <property type="molecule type" value="Genomic_DNA"/>
</dbReference>
<dbReference type="PANTHER" id="PTHR30329">
    <property type="entry name" value="STATOR ELEMENT OF FLAGELLAR MOTOR COMPLEX"/>
    <property type="match status" value="1"/>
</dbReference>
<evidence type="ECO:0000256" key="6">
    <source>
        <dbReference type="ARBA" id="ARBA00023237"/>
    </source>
</evidence>
<dbReference type="NCBIfam" id="TIGR02802">
    <property type="entry name" value="Pal_lipo"/>
    <property type="match status" value="1"/>
</dbReference>
<organism evidence="12 13">
    <name type="scientific">Candidatus Macondimonas diazotrophica</name>
    <dbReference type="NCBI Taxonomy" id="2305248"/>
    <lineage>
        <taxon>Bacteria</taxon>
        <taxon>Pseudomonadati</taxon>
        <taxon>Pseudomonadota</taxon>
        <taxon>Gammaproteobacteria</taxon>
        <taxon>Chromatiales</taxon>
        <taxon>Ectothiorhodospiraceae</taxon>
        <taxon>Candidatus Macondimonas</taxon>
    </lineage>
</organism>
<keyword evidence="7 12" id="KW-0449">Lipoprotein</keyword>
<evidence type="ECO:0000256" key="7">
    <source>
        <dbReference type="ARBA" id="ARBA00023288"/>
    </source>
</evidence>
<evidence type="ECO:0000313" key="12">
    <source>
        <dbReference type="EMBL" id="TFZ82325.1"/>
    </source>
</evidence>
<comment type="subcellular location">
    <subcellularLocation>
        <location evidence="1">Cell outer membrane</location>
    </subcellularLocation>
</comment>
<keyword evidence="8 9" id="KW-0131">Cell cycle</keyword>
<protein>
    <recommendedName>
        <fullName evidence="9">Peptidoglycan-associated protein</fullName>
    </recommendedName>
</protein>
<proteinExistence type="inferred from homology"/>
<dbReference type="CDD" id="cd07185">
    <property type="entry name" value="OmpA_C-like"/>
    <property type="match status" value="1"/>
</dbReference>
<keyword evidence="6" id="KW-0998">Cell outer membrane</keyword>
<dbReference type="PROSITE" id="PS51123">
    <property type="entry name" value="OMPA_2"/>
    <property type="match status" value="1"/>
</dbReference>
<comment type="function">
    <text evidence="9">Part of the Tol-Pal system, which plays a role in outer membrane invagination during cell division and is important for maintaining outer membrane integrity.</text>
</comment>
<evidence type="ECO:0000256" key="10">
    <source>
        <dbReference type="PROSITE-ProRule" id="PRU00473"/>
    </source>
</evidence>
<evidence type="ECO:0000256" key="5">
    <source>
        <dbReference type="ARBA" id="ARBA00023139"/>
    </source>
</evidence>
<dbReference type="InterPro" id="IPR036737">
    <property type="entry name" value="OmpA-like_sf"/>
</dbReference>
<dbReference type="HAMAP" id="MF_02204">
    <property type="entry name" value="Pal"/>
    <property type="match status" value="1"/>
</dbReference>
<dbReference type="Gene3D" id="3.30.1330.60">
    <property type="entry name" value="OmpA-like domain"/>
    <property type="match status" value="1"/>
</dbReference>
<evidence type="ECO:0000256" key="8">
    <source>
        <dbReference type="ARBA" id="ARBA00023306"/>
    </source>
</evidence>
<dbReference type="PANTHER" id="PTHR30329:SF21">
    <property type="entry name" value="LIPOPROTEIN YIAD-RELATED"/>
    <property type="match status" value="1"/>
</dbReference>
<keyword evidence="5" id="KW-0564">Palmitate</keyword>
<evidence type="ECO:0000256" key="3">
    <source>
        <dbReference type="ARBA" id="ARBA00022729"/>
    </source>
</evidence>
<dbReference type="InterPro" id="IPR039001">
    <property type="entry name" value="Pal"/>
</dbReference>
<evidence type="ECO:0000256" key="1">
    <source>
        <dbReference type="ARBA" id="ARBA00004442"/>
    </source>
</evidence>
<gene>
    <name evidence="9 12" type="primary">pal</name>
    <name evidence="12" type="ORF">E4680_08775</name>
</gene>
<comment type="similarity">
    <text evidence="9">Belongs to the Pal lipoprotein family.</text>
</comment>
<dbReference type="Pfam" id="PF00691">
    <property type="entry name" value="OmpA"/>
    <property type="match status" value="1"/>
</dbReference>
<dbReference type="Proteomes" id="UP000297890">
    <property type="component" value="Unassembled WGS sequence"/>
</dbReference>
<evidence type="ECO:0000313" key="13">
    <source>
        <dbReference type="Proteomes" id="UP000297890"/>
    </source>
</evidence>
<keyword evidence="13" id="KW-1185">Reference proteome</keyword>
<dbReference type="GO" id="GO:0051301">
    <property type="term" value="P:cell division"/>
    <property type="evidence" value="ECO:0007669"/>
    <property type="project" value="UniProtKB-UniRule"/>
</dbReference>
<comment type="caution">
    <text evidence="12">The sequence shown here is derived from an EMBL/GenBank/DDBJ whole genome shotgun (WGS) entry which is preliminary data.</text>
</comment>
<keyword evidence="2 9" id="KW-0132">Cell division</keyword>